<evidence type="ECO:0000313" key="11">
    <source>
        <dbReference type="EMBL" id="RWS02603.1"/>
    </source>
</evidence>
<organism evidence="10 12">
    <name type="scientific">Dinothrombium tinctorium</name>
    <dbReference type="NCBI Taxonomy" id="1965070"/>
    <lineage>
        <taxon>Eukaryota</taxon>
        <taxon>Metazoa</taxon>
        <taxon>Ecdysozoa</taxon>
        <taxon>Arthropoda</taxon>
        <taxon>Chelicerata</taxon>
        <taxon>Arachnida</taxon>
        <taxon>Acari</taxon>
        <taxon>Acariformes</taxon>
        <taxon>Trombidiformes</taxon>
        <taxon>Prostigmata</taxon>
        <taxon>Anystina</taxon>
        <taxon>Parasitengona</taxon>
        <taxon>Trombidioidea</taxon>
        <taxon>Trombidiidae</taxon>
        <taxon>Dinothrombium</taxon>
    </lineage>
</organism>
<keyword evidence="12" id="KW-1185">Reference proteome</keyword>
<keyword evidence="8" id="KW-0732">Signal</keyword>
<comment type="subcellular location">
    <subcellularLocation>
        <location evidence="1">Membrane</location>
        <topology evidence="1">Single-pass type I membrane protein</topology>
    </subcellularLocation>
</comment>
<evidence type="ECO:0000256" key="3">
    <source>
        <dbReference type="ARBA" id="ARBA00022692"/>
    </source>
</evidence>
<comment type="similarity">
    <text evidence="2">Belongs to the TIP family.</text>
</comment>
<evidence type="ECO:0000313" key="12">
    <source>
        <dbReference type="Proteomes" id="UP000285301"/>
    </source>
</evidence>
<sequence>MKTVSAKVWRTIAIFCLIAANFAKELSYFSGEHNAVFSAFGDYDSDKFTDVFVVSENGKSLKALRGQKATPFLFEENQWSCDLTDPKLFIVGVILGDFRGKASMDIVLVTRDELGNEQRFALYLIHGNKSNLNCSHLKEKPFAIVKHHPLSLDINGDMIVDLFAEAADDSKRYFWLGQTDGHFRQIEFGSDLNNPIKNPNSNAFIDLNSDSIPDLFISGEHYLEYWFSPSQNSSNSTSLKIQFPETKYKTFKHGESSFFDIDSDGTIDHLMPACDDHKCLLLVWRTPSWVMIAELFQNFDNSSAPLLFVTERKFGPFVFPLKLRHADVDGDGFPDLIALMTSLRLQRPLVVILQNVFSSNSFGRTFVPRWNIRPDLTENNHAVVATFFDLKEDGRPDVLIAYKNDEKDTRFKIASDFNTQMTDACFLKVLVTSGLCYGHCPPEQSSPMDPASNTIPYGTNQAGPLIIYESVDTEGYKRRGAAGQLSQSADFSLQMPYTIFGLGQQPNFVDNLTASIPSGTQAPRYQSWPQIIPDSQVVVIPYPPNDPRQWRHKLFITPSDIVISTLITLTSICCLLVLIIAVLHRKEVLEDLAEHEEYKRHWPECK</sequence>
<gene>
    <name evidence="11" type="ORF">B4U79_08192</name>
    <name evidence="10" type="ORF">B4U79_12483</name>
</gene>
<keyword evidence="4 7" id="KW-1133">Transmembrane helix</keyword>
<evidence type="ECO:0000256" key="6">
    <source>
        <dbReference type="ARBA" id="ARBA00023180"/>
    </source>
</evidence>
<evidence type="ECO:0000313" key="10">
    <source>
        <dbReference type="EMBL" id="RWS02585.1"/>
    </source>
</evidence>
<dbReference type="PANTHER" id="PTHR13412:SF0">
    <property type="entry name" value="T-CELL IMMUNOMODULATORY PROTEIN"/>
    <property type="match status" value="1"/>
</dbReference>
<feature type="signal peptide" evidence="8">
    <location>
        <begin position="1"/>
        <end position="23"/>
    </location>
</feature>
<protein>
    <submittedName>
        <fullName evidence="10">T-cell immunomodulatory protein-like protein</fullName>
    </submittedName>
</protein>
<reference evidence="10" key="2">
    <citation type="submission" date="2018-11" db="EMBL/GenBank/DDBJ databases">
        <title>Trombidioid mite genomics.</title>
        <authorList>
            <person name="Dong X."/>
        </authorList>
    </citation>
    <scope>NUCLEOTIDE SEQUENCE</scope>
    <source>
        <strain evidence="10">UoL-WK</strain>
    </source>
</reference>
<dbReference type="Proteomes" id="UP000285301">
    <property type="component" value="Unassembled WGS sequence"/>
</dbReference>
<keyword evidence="3 7" id="KW-0812">Transmembrane</keyword>
<dbReference type="SUPFAM" id="SSF69318">
    <property type="entry name" value="Integrin alpha N-terminal domain"/>
    <property type="match status" value="1"/>
</dbReference>
<evidence type="ECO:0000256" key="1">
    <source>
        <dbReference type="ARBA" id="ARBA00004479"/>
    </source>
</evidence>
<evidence type="ECO:0000256" key="7">
    <source>
        <dbReference type="SAM" id="Phobius"/>
    </source>
</evidence>
<feature type="transmembrane region" description="Helical" evidence="7">
    <location>
        <begin position="561"/>
        <end position="583"/>
    </location>
</feature>
<name>A0A3S3Q374_9ACAR</name>
<evidence type="ECO:0000256" key="5">
    <source>
        <dbReference type="ARBA" id="ARBA00023136"/>
    </source>
</evidence>
<dbReference type="EMBL" id="NCKU01007487">
    <property type="protein sequence ID" value="RWS02603.1"/>
    <property type="molecule type" value="Genomic_DNA"/>
</dbReference>
<reference evidence="10 12" key="1">
    <citation type="journal article" date="2018" name="Gigascience">
        <title>Genomes of trombidid mites reveal novel predicted allergens and laterally-transferred genes associated with secondary metabolism.</title>
        <authorList>
            <person name="Dong X."/>
            <person name="Chaisiri K."/>
            <person name="Xia D."/>
            <person name="Armstrong S.D."/>
            <person name="Fang Y."/>
            <person name="Donnelly M.J."/>
            <person name="Kadowaki T."/>
            <person name="McGarry J.W."/>
            <person name="Darby A.C."/>
            <person name="Makepeace B.L."/>
        </authorList>
    </citation>
    <scope>NUCLEOTIDE SEQUENCE [LARGE SCALE GENOMIC DNA]</scope>
    <source>
        <strain evidence="10">UoL-WK</strain>
    </source>
</reference>
<evidence type="ECO:0000259" key="9">
    <source>
        <dbReference type="Pfam" id="PF23122"/>
    </source>
</evidence>
<comment type="caution">
    <text evidence="10">The sequence shown here is derived from an EMBL/GenBank/DDBJ whole genome shotgun (WGS) entry which is preliminary data.</text>
</comment>
<evidence type="ECO:0000256" key="8">
    <source>
        <dbReference type="SAM" id="SignalP"/>
    </source>
</evidence>
<feature type="domain" description="T-cell immunomodulatory protein TIP C2" evidence="9">
    <location>
        <begin position="456"/>
        <end position="555"/>
    </location>
</feature>
<dbReference type="InterPro" id="IPR024881">
    <property type="entry name" value="Tip"/>
</dbReference>
<evidence type="ECO:0000256" key="2">
    <source>
        <dbReference type="ARBA" id="ARBA00006496"/>
    </source>
</evidence>
<keyword evidence="5 7" id="KW-0472">Membrane</keyword>
<dbReference type="AlphaFoldDB" id="A0A3S3Q374"/>
<dbReference type="Gene3D" id="2.130.10.130">
    <property type="entry name" value="Integrin alpha, N-terminal"/>
    <property type="match status" value="1"/>
</dbReference>
<evidence type="ECO:0000256" key="4">
    <source>
        <dbReference type="ARBA" id="ARBA00022989"/>
    </source>
</evidence>
<dbReference type="PANTHER" id="PTHR13412">
    <property type="entry name" value="T-CELL IMMUNOMODULATORY PROTEIN HOMOLOG"/>
    <property type="match status" value="1"/>
</dbReference>
<dbReference type="OrthoDB" id="10250728at2759"/>
<dbReference type="InterPro" id="IPR057089">
    <property type="entry name" value="C2_TIP"/>
</dbReference>
<feature type="chain" id="PRO_5036094769" evidence="8">
    <location>
        <begin position="24"/>
        <end position="606"/>
    </location>
</feature>
<keyword evidence="6" id="KW-0325">Glycoprotein</keyword>
<dbReference type="EMBL" id="NCKU01007517">
    <property type="protein sequence ID" value="RWS02585.1"/>
    <property type="molecule type" value="Genomic_DNA"/>
</dbReference>
<dbReference type="Pfam" id="PF23122">
    <property type="entry name" value="C2_ITFG1"/>
    <property type="match status" value="1"/>
</dbReference>
<dbReference type="GO" id="GO:0005886">
    <property type="term" value="C:plasma membrane"/>
    <property type="evidence" value="ECO:0007669"/>
    <property type="project" value="TreeGrafter"/>
</dbReference>
<accession>A0A3S3Q374</accession>
<dbReference type="InterPro" id="IPR028994">
    <property type="entry name" value="Integrin_alpha_N"/>
</dbReference>
<proteinExistence type="inferred from homology"/>